<sequence length="137" mass="15312">MKRILILSLLALSLFHCKSSKNTVRPVALEKTRWKLSEMNGTPVITPDNGKDVYFLLDDKKVQGFAGCNTITGSYSTSGEKITFTTASTRMMCPEDQMEIENFFTYALTHAATYKIDGDVLELFEGETSLAEFHAVK</sequence>
<name>A0ABS1KWQ3_9BACT</name>
<dbReference type="Gene3D" id="2.40.128.270">
    <property type="match status" value="1"/>
</dbReference>
<comment type="caution">
    <text evidence="2">The sequence shown here is derived from an EMBL/GenBank/DDBJ whole genome shotgun (WGS) entry which is preliminary data.</text>
</comment>
<dbReference type="InterPro" id="IPR038670">
    <property type="entry name" value="HslJ-like_sf"/>
</dbReference>
<reference evidence="2 3" key="1">
    <citation type="submission" date="2021-01" db="EMBL/GenBank/DDBJ databases">
        <title>Chryseolinea sp. Jin1 Genome sequencing and assembly.</title>
        <authorList>
            <person name="Kim I."/>
        </authorList>
    </citation>
    <scope>NUCLEOTIDE SEQUENCE [LARGE SCALE GENOMIC DNA]</scope>
    <source>
        <strain evidence="2 3">Jin1</strain>
    </source>
</reference>
<dbReference type="PANTHER" id="PTHR35535">
    <property type="entry name" value="HEAT SHOCK PROTEIN HSLJ"/>
    <property type="match status" value="1"/>
</dbReference>
<proteinExistence type="predicted"/>
<keyword evidence="3" id="KW-1185">Reference proteome</keyword>
<evidence type="ECO:0000313" key="2">
    <source>
        <dbReference type="EMBL" id="MBL0743809.1"/>
    </source>
</evidence>
<gene>
    <name evidence="2" type="ORF">JI741_21440</name>
</gene>
<evidence type="ECO:0000259" key="1">
    <source>
        <dbReference type="Pfam" id="PF03724"/>
    </source>
</evidence>
<dbReference type="Pfam" id="PF03724">
    <property type="entry name" value="META"/>
    <property type="match status" value="1"/>
</dbReference>
<dbReference type="EMBL" id="JAERRB010000008">
    <property type="protein sequence ID" value="MBL0743809.1"/>
    <property type="molecule type" value="Genomic_DNA"/>
</dbReference>
<dbReference type="RefSeq" id="WP_202013296.1">
    <property type="nucleotide sequence ID" value="NZ_JAERRB010000008.1"/>
</dbReference>
<dbReference type="Proteomes" id="UP000613030">
    <property type="component" value="Unassembled WGS sequence"/>
</dbReference>
<organism evidence="2 3">
    <name type="scientific">Chryseolinea lacunae</name>
    <dbReference type="NCBI Taxonomy" id="2801331"/>
    <lineage>
        <taxon>Bacteria</taxon>
        <taxon>Pseudomonadati</taxon>
        <taxon>Bacteroidota</taxon>
        <taxon>Cytophagia</taxon>
        <taxon>Cytophagales</taxon>
        <taxon>Fulvivirgaceae</taxon>
        <taxon>Chryseolinea</taxon>
    </lineage>
</organism>
<protein>
    <submittedName>
        <fullName evidence="2">META domain-containing protein</fullName>
    </submittedName>
</protein>
<evidence type="ECO:0000313" key="3">
    <source>
        <dbReference type="Proteomes" id="UP000613030"/>
    </source>
</evidence>
<dbReference type="InterPro" id="IPR005184">
    <property type="entry name" value="DUF306_Meta_HslJ"/>
</dbReference>
<dbReference type="InterPro" id="IPR053147">
    <property type="entry name" value="Hsp_HslJ-like"/>
</dbReference>
<feature type="domain" description="DUF306" evidence="1">
    <location>
        <begin position="28"/>
        <end position="129"/>
    </location>
</feature>
<dbReference type="PANTHER" id="PTHR35535:SF1">
    <property type="entry name" value="HEAT SHOCK PROTEIN HSLJ"/>
    <property type="match status" value="1"/>
</dbReference>
<accession>A0ABS1KWQ3</accession>